<accession>A0A1M5RGD6</accession>
<dbReference type="Pfam" id="PF13361">
    <property type="entry name" value="UvrD_C"/>
    <property type="match status" value="1"/>
</dbReference>
<comment type="similarity">
    <text evidence="1">Belongs to the helicase family. UvrD subfamily.</text>
</comment>
<feature type="binding site" evidence="11">
    <location>
        <begin position="27"/>
        <end position="34"/>
    </location>
    <ligand>
        <name>ATP</name>
        <dbReference type="ChEBI" id="CHEBI:30616"/>
    </ligand>
</feature>
<evidence type="ECO:0000313" key="15">
    <source>
        <dbReference type="Proteomes" id="UP000242520"/>
    </source>
</evidence>
<dbReference type="EMBL" id="FQXH01000012">
    <property type="protein sequence ID" value="SHH25210.1"/>
    <property type="molecule type" value="Genomic_DNA"/>
</dbReference>
<dbReference type="Gene3D" id="1.10.10.160">
    <property type="match status" value="1"/>
</dbReference>
<dbReference type="PANTHER" id="PTHR11070">
    <property type="entry name" value="UVRD / RECB / PCRA DNA HELICASE FAMILY MEMBER"/>
    <property type="match status" value="1"/>
</dbReference>
<dbReference type="InterPro" id="IPR027417">
    <property type="entry name" value="P-loop_NTPase"/>
</dbReference>
<dbReference type="GO" id="GO:0000725">
    <property type="term" value="P:recombinational repair"/>
    <property type="evidence" value="ECO:0007669"/>
    <property type="project" value="TreeGrafter"/>
</dbReference>
<evidence type="ECO:0000256" key="10">
    <source>
        <dbReference type="ARBA" id="ARBA00048988"/>
    </source>
</evidence>
<dbReference type="InterPro" id="IPR013986">
    <property type="entry name" value="DExx_box_DNA_helicase_dom_sf"/>
</dbReference>
<gene>
    <name evidence="14" type="ORF">SAMN02744040_01370</name>
</gene>
<keyword evidence="4 11" id="KW-0347">Helicase</keyword>
<evidence type="ECO:0000256" key="2">
    <source>
        <dbReference type="ARBA" id="ARBA00022741"/>
    </source>
</evidence>
<dbReference type="InterPro" id="IPR014016">
    <property type="entry name" value="UvrD-like_ATP-bd"/>
</dbReference>
<dbReference type="GO" id="GO:0016887">
    <property type="term" value="F:ATP hydrolysis activity"/>
    <property type="evidence" value="ECO:0007669"/>
    <property type="project" value="RHEA"/>
</dbReference>
<dbReference type="GO" id="GO:0005829">
    <property type="term" value="C:cytosol"/>
    <property type="evidence" value="ECO:0007669"/>
    <property type="project" value="TreeGrafter"/>
</dbReference>
<dbReference type="CDD" id="cd17932">
    <property type="entry name" value="DEXQc_UvrD"/>
    <property type="match status" value="1"/>
</dbReference>
<dbReference type="OrthoDB" id="9810135at2"/>
<feature type="domain" description="UvrD-like helicase ATP-binding" evidence="12">
    <location>
        <begin position="6"/>
        <end position="282"/>
    </location>
</feature>
<dbReference type="GO" id="GO:0005524">
    <property type="term" value="F:ATP binding"/>
    <property type="evidence" value="ECO:0007669"/>
    <property type="project" value="UniProtKB-UniRule"/>
</dbReference>
<dbReference type="InterPro" id="IPR000212">
    <property type="entry name" value="DNA_helicase_UvrD/REP"/>
</dbReference>
<dbReference type="EC" id="5.6.2.4" evidence="9"/>
<keyword evidence="3 11" id="KW-0378">Hydrolase</keyword>
<comment type="catalytic activity">
    <reaction evidence="8">
        <text>Couples ATP hydrolysis with the unwinding of duplex DNA by translocating in the 3'-5' direction.</text>
        <dbReference type="EC" id="5.6.2.4"/>
    </reaction>
</comment>
<dbReference type="Gene3D" id="3.40.50.300">
    <property type="entry name" value="P-loop containing nucleotide triphosphate hydrolases"/>
    <property type="match status" value="2"/>
</dbReference>
<proteinExistence type="inferred from homology"/>
<evidence type="ECO:0000256" key="9">
    <source>
        <dbReference type="ARBA" id="ARBA00034808"/>
    </source>
</evidence>
<organism evidence="14 15">
    <name type="scientific">Tepidibacter thalassicus DSM 15285</name>
    <dbReference type="NCBI Taxonomy" id="1123350"/>
    <lineage>
        <taxon>Bacteria</taxon>
        <taxon>Bacillati</taxon>
        <taxon>Bacillota</taxon>
        <taxon>Clostridia</taxon>
        <taxon>Peptostreptococcales</taxon>
        <taxon>Peptostreptococcaceae</taxon>
        <taxon>Tepidibacter</taxon>
    </lineage>
</organism>
<comment type="catalytic activity">
    <reaction evidence="10">
        <text>ATP + H2O = ADP + phosphate + H(+)</text>
        <dbReference type="Rhea" id="RHEA:13065"/>
        <dbReference type="ChEBI" id="CHEBI:15377"/>
        <dbReference type="ChEBI" id="CHEBI:15378"/>
        <dbReference type="ChEBI" id="CHEBI:30616"/>
        <dbReference type="ChEBI" id="CHEBI:43474"/>
        <dbReference type="ChEBI" id="CHEBI:456216"/>
        <dbReference type="EC" id="5.6.2.4"/>
    </reaction>
</comment>
<keyword evidence="6" id="KW-0238">DNA-binding</keyword>
<evidence type="ECO:0000256" key="5">
    <source>
        <dbReference type="ARBA" id="ARBA00022840"/>
    </source>
</evidence>
<evidence type="ECO:0000256" key="4">
    <source>
        <dbReference type="ARBA" id="ARBA00022806"/>
    </source>
</evidence>
<dbReference type="AlphaFoldDB" id="A0A1M5RGD6"/>
<evidence type="ECO:0000256" key="6">
    <source>
        <dbReference type="ARBA" id="ARBA00023125"/>
    </source>
</evidence>
<dbReference type="InterPro" id="IPR014017">
    <property type="entry name" value="DNA_helicase_UvrD-like_C"/>
</dbReference>
<keyword evidence="7" id="KW-0413">Isomerase</keyword>
<dbReference type="STRING" id="1123350.SAMN02744040_01370"/>
<dbReference type="PANTHER" id="PTHR11070:SF2">
    <property type="entry name" value="ATP-DEPENDENT DNA HELICASE SRS2"/>
    <property type="match status" value="1"/>
</dbReference>
<evidence type="ECO:0000256" key="1">
    <source>
        <dbReference type="ARBA" id="ARBA00009922"/>
    </source>
</evidence>
<dbReference type="Pfam" id="PF00580">
    <property type="entry name" value="UvrD-helicase"/>
    <property type="match status" value="1"/>
</dbReference>
<evidence type="ECO:0000256" key="11">
    <source>
        <dbReference type="PROSITE-ProRule" id="PRU00560"/>
    </source>
</evidence>
<name>A0A1M5RGD6_9FIRM</name>
<evidence type="ECO:0000259" key="12">
    <source>
        <dbReference type="PROSITE" id="PS51198"/>
    </source>
</evidence>
<dbReference type="GO" id="GO:0003677">
    <property type="term" value="F:DNA binding"/>
    <property type="evidence" value="ECO:0007669"/>
    <property type="project" value="UniProtKB-KW"/>
</dbReference>
<keyword evidence="2 11" id="KW-0547">Nucleotide-binding</keyword>
<dbReference type="RefSeq" id="WP_072724947.1">
    <property type="nucleotide sequence ID" value="NZ_FQXH01000012.1"/>
</dbReference>
<dbReference type="Proteomes" id="UP000242520">
    <property type="component" value="Unassembled WGS sequence"/>
</dbReference>
<dbReference type="Gene3D" id="1.10.486.10">
    <property type="entry name" value="PCRA, domain 4"/>
    <property type="match status" value="1"/>
</dbReference>
<evidence type="ECO:0000259" key="13">
    <source>
        <dbReference type="PROSITE" id="PS51217"/>
    </source>
</evidence>
<keyword evidence="15" id="KW-1185">Reference proteome</keyword>
<protein>
    <recommendedName>
        <fullName evidence="9">DNA 3'-5' helicase</fullName>
        <ecNumber evidence="9">5.6.2.4</ecNumber>
    </recommendedName>
</protein>
<feature type="domain" description="UvrD-like helicase C-terminal" evidence="13">
    <location>
        <begin position="283"/>
        <end position="547"/>
    </location>
</feature>
<dbReference type="CDD" id="cd18807">
    <property type="entry name" value="SF1_C_UvrD"/>
    <property type="match status" value="1"/>
</dbReference>
<keyword evidence="5 11" id="KW-0067">ATP-binding</keyword>
<dbReference type="GO" id="GO:0033202">
    <property type="term" value="C:DNA helicase complex"/>
    <property type="evidence" value="ECO:0007669"/>
    <property type="project" value="TreeGrafter"/>
</dbReference>
<dbReference type="PROSITE" id="PS51198">
    <property type="entry name" value="UVRD_HELICASE_ATP_BIND"/>
    <property type="match status" value="1"/>
</dbReference>
<evidence type="ECO:0000313" key="14">
    <source>
        <dbReference type="EMBL" id="SHH25210.1"/>
    </source>
</evidence>
<dbReference type="PROSITE" id="PS51217">
    <property type="entry name" value="UVRD_HELICASE_CTER"/>
    <property type="match status" value="1"/>
</dbReference>
<reference evidence="15" key="1">
    <citation type="submission" date="2016-11" db="EMBL/GenBank/DDBJ databases">
        <authorList>
            <person name="Varghese N."/>
            <person name="Submissions S."/>
        </authorList>
    </citation>
    <scope>NUCLEOTIDE SEQUENCE [LARGE SCALE GENOMIC DNA]</scope>
    <source>
        <strain evidence="15">DSM 15285</strain>
    </source>
</reference>
<dbReference type="GO" id="GO:0043138">
    <property type="term" value="F:3'-5' DNA helicase activity"/>
    <property type="evidence" value="ECO:0007669"/>
    <property type="project" value="UniProtKB-EC"/>
</dbReference>
<evidence type="ECO:0000256" key="7">
    <source>
        <dbReference type="ARBA" id="ARBA00023235"/>
    </source>
</evidence>
<evidence type="ECO:0000256" key="8">
    <source>
        <dbReference type="ARBA" id="ARBA00034617"/>
    </source>
</evidence>
<sequence length="628" mass="73493">MRLNYNNLSENQKAAVNHFKGPCMVLAGPGSGKTRVISYRIINLIENLNVNPENILAISFTRASSIEMRDKSVKLSSIEGINKVSFGTFHSVFFKILRSFRGYKLENILDEKEKKYIIKNILKSMNIENGEEEEIINGVINEISFLKNELMNIYDFESSIISKDEFLKVYIMYENYKDDMKKIDFDDMLINTYNLLRENENILNIIRRRYKYILIDEFQDINKVQFEVLKLISKPFENIFVVGDEDQSIYGFRGARPDFLLEFEKYFSSVKIIVLDINYRSTINIIKKSCKLISNNKKRYIKNIKGVKGYGEDIVIINPDDSEEEAKKIGNLILENISKFNLQYSDFAVIYRTNIQSRALIDVFMDMNIPFMIRDTVVSIYDHWVVKDIISYLKVSIDNTLKEEFFRIINKPFRYISKESIKMAMTDGNFLDNIKMKCGLKPWQINTIEELESDLNYIKTMSAKDAISYIRTSCEYDRYLIEYCEKRKIKITGLFEVLSEIEGSASNFSNICDYLTHIENVKEEISKQKSENCKDRVTFTTIHSAKGLEFKNVFIVGAIEGVIPHDKSLEKDEYVEEERRLFYVAMTRAMDKLYILSPKNKYGKKACISRFVEEINEPIKKELYSSIY</sequence>
<dbReference type="SUPFAM" id="SSF52540">
    <property type="entry name" value="P-loop containing nucleoside triphosphate hydrolases"/>
    <property type="match status" value="1"/>
</dbReference>
<evidence type="ECO:0000256" key="3">
    <source>
        <dbReference type="ARBA" id="ARBA00022801"/>
    </source>
</evidence>